<dbReference type="EMBL" id="SOEC01000002">
    <property type="protein sequence ID" value="TDX32078.1"/>
    <property type="molecule type" value="Genomic_DNA"/>
</dbReference>
<accession>A0A4R8G795</accession>
<feature type="region of interest" description="Disordered" evidence="1">
    <location>
        <begin position="274"/>
        <end position="344"/>
    </location>
</feature>
<evidence type="ECO:0000313" key="3">
    <source>
        <dbReference type="Proteomes" id="UP000294489"/>
    </source>
</evidence>
<feature type="compositionally biased region" description="Low complexity" evidence="1">
    <location>
        <begin position="127"/>
        <end position="144"/>
    </location>
</feature>
<reference evidence="2 3" key="1">
    <citation type="submission" date="2019-03" db="EMBL/GenBank/DDBJ databases">
        <title>Freshwater and sediment microbial communities from various areas in North America, analyzing microbe dynamics in response to fracking.</title>
        <authorList>
            <person name="Lamendella R."/>
        </authorList>
    </citation>
    <scope>NUCLEOTIDE SEQUENCE [LARGE SCALE GENOMIC DNA]</scope>
    <source>
        <strain evidence="2 3">6_TX</strain>
    </source>
</reference>
<organism evidence="2 3">
    <name type="scientific">Modicisalibacter xianhensis</name>
    <dbReference type="NCBI Taxonomy" id="442341"/>
    <lineage>
        <taxon>Bacteria</taxon>
        <taxon>Pseudomonadati</taxon>
        <taxon>Pseudomonadota</taxon>
        <taxon>Gammaproteobacteria</taxon>
        <taxon>Oceanospirillales</taxon>
        <taxon>Halomonadaceae</taxon>
        <taxon>Modicisalibacter</taxon>
    </lineage>
</organism>
<feature type="compositionally biased region" description="Basic and acidic residues" evidence="1">
    <location>
        <begin position="274"/>
        <end position="298"/>
    </location>
</feature>
<feature type="compositionally biased region" description="Low complexity" evidence="1">
    <location>
        <begin position="301"/>
        <end position="335"/>
    </location>
</feature>
<gene>
    <name evidence="2" type="ORF">DFO67_10226</name>
</gene>
<dbReference type="InterPro" id="IPR022062">
    <property type="entry name" value="DUF3618"/>
</dbReference>
<name>A0A4R8G795_9GAMM</name>
<dbReference type="RefSeq" id="WP_134015497.1">
    <property type="nucleotide sequence ID" value="NZ_SOEC01000002.1"/>
</dbReference>
<evidence type="ECO:0000313" key="2">
    <source>
        <dbReference type="EMBL" id="TDX32078.1"/>
    </source>
</evidence>
<protein>
    <submittedName>
        <fullName evidence="2">Uncharacterized protein DUF3618</fullName>
    </submittedName>
</protein>
<comment type="caution">
    <text evidence="2">The sequence shown here is derived from an EMBL/GenBank/DDBJ whole genome shotgun (WGS) entry which is preliminary data.</text>
</comment>
<proteinExistence type="predicted"/>
<dbReference type="OrthoDB" id="6065071at2"/>
<sequence>MSEHNARRSPEEIENDIYETRARLDDTLHELEARLSPQHWVDSAFDYVRQGGANVVVSRVGQTVKRNPLPVMLTSIGLGWLAVSQYSAKRKAEHTNLPVPQAEAPLPVAQPSTLPAEPMEPPRRSVGASATGPETTGAGTTSTGKDPASVGASATDSPATPPVGEAPPQAEQTGRWNVGKEKARHMTENVKGRAQHMSSTFRERASHARDSSQAAMRNAGYRAQGAGEQSLNFIQEHPIVAGAIGVAIGAALGSMFPSTRVENERIGRYRDRAVHKAAEAGRHQADMAQHKVHEKAEQAKAGSTSDRSSDTSGSGTSSPDSGTASSSTANSGSSNNDHSPTRGG</sequence>
<dbReference type="Pfam" id="PF12277">
    <property type="entry name" value="DUF3618"/>
    <property type="match status" value="1"/>
</dbReference>
<evidence type="ECO:0000256" key="1">
    <source>
        <dbReference type="SAM" id="MobiDB-lite"/>
    </source>
</evidence>
<dbReference type="AlphaFoldDB" id="A0A4R8G795"/>
<feature type="region of interest" description="Disordered" evidence="1">
    <location>
        <begin position="94"/>
        <end position="175"/>
    </location>
</feature>
<dbReference type="Proteomes" id="UP000294489">
    <property type="component" value="Unassembled WGS sequence"/>
</dbReference>